<evidence type="ECO:0000313" key="2">
    <source>
        <dbReference type="Proteomes" id="UP000033607"/>
    </source>
</evidence>
<dbReference type="Proteomes" id="UP000033607">
    <property type="component" value="Unassembled WGS sequence"/>
</dbReference>
<gene>
    <name evidence="1" type="ORF">WN50_04195</name>
</gene>
<dbReference type="EMBL" id="LATL02000229">
    <property type="protein sequence ID" value="KKD39290.1"/>
    <property type="molecule type" value="Genomic_DNA"/>
</dbReference>
<dbReference type="RefSeq" id="WP_046277252.1">
    <property type="nucleotide sequence ID" value="NZ_LATL02000229.1"/>
</dbReference>
<accession>A0A0F5YM88</accession>
<comment type="caution">
    <text evidence="1">The sequence shown here is derived from an EMBL/GenBank/DDBJ whole genome shotgun (WGS) entry which is preliminary data.</text>
</comment>
<reference evidence="1 2" key="1">
    <citation type="submission" date="2015-06" db="EMBL/GenBank/DDBJ databases">
        <title>Draft genome assembly of filamentous brackish cyanobacterium Limnoraphis robusta strain CS-951.</title>
        <authorList>
            <person name="Willis A."/>
            <person name="Parks M."/>
            <person name="Burford M.A."/>
        </authorList>
    </citation>
    <scope>NUCLEOTIDE SEQUENCE [LARGE SCALE GENOMIC DNA]</scope>
    <source>
        <strain evidence="1 2">CS-951</strain>
    </source>
</reference>
<organism evidence="1 2">
    <name type="scientific">Limnoraphis robusta CS-951</name>
    <dbReference type="NCBI Taxonomy" id="1637645"/>
    <lineage>
        <taxon>Bacteria</taxon>
        <taxon>Bacillati</taxon>
        <taxon>Cyanobacteriota</taxon>
        <taxon>Cyanophyceae</taxon>
        <taxon>Oscillatoriophycideae</taxon>
        <taxon>Oscillatoriales</taxon>
        <taxon>Sirenicapillariaceae</taxon>
        <taxon>Limnoraphis</taxon>
    </lineage>
</organism>
<proteinExistence type="predicted"/>
<dbReference type="OrthoDB" id="517060at2"/>
<dbReference type="AlphaFoldDB" id="A0A0F5YM88"/>
<name>A0A0F5YM88_9CYAN</name>
<evidence type="ECO:0000313" key="1">
    <source>
        <dbReference type="EMBL" id="KKD39290.1"/>
    </source>
</evidence>
<protein>
    <submittedName>
        <fullName evidence="1">Transcriptional regulator</fullName>
    </submittedName>
</protein>
<sequence length="104" mass="11746">MQEIQVPTSDSYHDYLIESLKDSEEAAGYIEVSLEEGGDEPYLLRKVLRNVIEAQIKMNNLSESAKQNYEKLDQVLAESGGTEIYTFVELLNALGFELSVKVKE</sequence>
<dbReference type="PATRIC" id="fig|1637645.4.peg.4505"/>